<evidence type="ECO:0000256" key="5">
    <source>
        <dbReference type="SAM" id="Phobius"/>
    </source>
</evidence>
<dbReference type="InterPro" id="IPR029228">
    <property type="entry name" value="Alkyl_sulf_dimr"/>
</dbReference>
<dbReference type="HOGENOM" id="CLU_014655_0_1_1"/>
<dbReference type="Gene3D" id="1.25.40.880">
    <property type="entry name" value="Alkyl sulfatase, dimerisation domain"/>
    <property type="match status" value="1"/>
</dbReference>
<evidence type="ECO:0000313" key="8">
    <source>
        <dbReference type="Proteomes" id="UP000030746"/>
    </source>
</evidence>
<accession>V4A8V9</accession>
<keyword evidence="8" id="KW-1185">Reference proteome</keyword>
<dbReference type="PANTHER" id="PTHR43223">
    <property type="entry name" value="ALKYL/ARYL-SULFATASE"/>
    <property type="match status" value="1"/>
</dbReference>
<keyword evidence="1" id="KW-0479">Metal-binding</keyword>
<dbReference type="EMBL" id="KB202544">
    <property type="protein sequence ID" value="ESO89741.1"/>
    <property type="molecule type" value="Genomic_DNA"/>
</dbReference>
<sequence>MSAYNPVFRENKNQKSINQRNKSMSKGVYIAITLAVLAFGGNWYWNKLNKRARVERAWQEISGPDTIQKHQEHSKTFNTAQVIKVTPKIYCAIGYALANSIMIVGTDGVVIVDVTESVTSGKEVLKAFKKITKKPIKAIIYTHNHADHTFGASAFIEDPKKMPEIWAHNDIIRQFQRVFYTHQAFMKRAMRQFGALLTNTINAGIGSHLRLNSHDSSIGIVYPNKLFMGKERDIMVAGLKLKLVHIPGETADQIGVWVEDQKTFLCADDIYKAFPNLYAIRGTPARDLLDWTSSIDTMIALEPEHLVPSHTRPMKGGKYIKDLLTTYRDAIQFIHDQTIRLTNKGYHPDEIATLIKLPKKMASLSYLQQFYGTVEWSAKGVYNTYMGWFSGDATELFPLTPDEEATRMAKLVGGANVLAAQAKDASKKGDHQWALQLSSYALRVDPDDVLAKDVKVKSLMSLGRRQISANGRNYYFTSAMEELGEVNNEVGDEQRAMFIQNVPILNLFNMLRVKFIPESCDHLYLTVLFVFKDTNQFIRVQVRNAIVLIHDKPSKTYDIKVQTTESIWRQVLSSRFSALSSMASGELSVEGGMLKFKEFMGCFEAS</sequence>
<dbReference type="InterPro" id="IPR029229">
    <property type="entry name" value="Alkyl_sulf_C"/>
</dbReference>
<dbReference type="KEGG" id="lgi:LOTGIDRAFT_234133"/>
<dbReference type="RefSeq" id="XP_009059533.1">
    <property type="nucleotide sequence ID" value="XM_009061285.1"/>
</dbReference>
<dbReference type="Gene3D" id="3.30.1050.10">
    <property type="entry name" value="SCP2 sterol-binding domain"/>
    <property type="match status" value="1"/>
</dbReference>
<dbReference type="InterPro" id="IPR052195">
    <property type="entry name" value="Bact_Alkyl/Aryl-Sulfatase"/>
</dbReference>
<gene>
    <name evidence="7" type="ORF">LOTGIDRAFT_234133</name>
</gene>
<dbReference type="SUPFAM" id="SSF55718">
    <property type="entry name" value="SCP-like"/>
    <property type="match status" value="1"/>
</dbReference>
<evidence type="ECO:0000256" key="3">
    <source>
        <dbReference type="ARBA" id="ARBA00022833"/>
    </source>
</evidence>
<evidence type="ECO:0000256" key="2">
    <source>
        <dbReference type="ARBA" id="ARBA00022801"/>
    </source>
</evidence>
<dbReference type="GO" id="GO:0018741">
    <property type="term" value="F:linear primary-alkylsulfatase activity"/>
    <property type="evidence" value="ECO:0007669"/>
    <property type="project" value="InterPro"/>
</dbReference>
<evidence type="ECO:0000256" key="1">
    <source>
        <dbReference type="ARBA" id="ARBA00022723"/>
    </source>
</evidence>
<name>V4A8V9_LOTGI</name>
<dbReference type="GeneID" id="20249457"/>
<dbReference type="Pfam" id="PF00753">
    <property type="entry name" value="Lactamase_B"/>
    <property type="match status" value="1"/>
</dbReference>
<dbReference type="Pfam" id="PF14864">
    <property type="entry name" value="Alkyl_sulf_C"/>
    <property type="match status" value="1"/>
</dbReference>
<comment type="similarity">
    <text evidence="4">Belongs to the metallo-beta-lactamase superfamily. Type III sulfatase family.</text>
</comment>
<dbReference type="OMA" id="YTHSHID"/>
<keyword evidence="5" id="KW-1133">Transmembrane helix</keyword>
<keyword evidence="2" id="KW-0378">Hydrolase</keyword>
<protein>
    <recommendedName>
        <fullName evidence="6">Metallo-beta-lactamase domain-containing protein</fullName>
    </recommendedName>
</protein>
<dbReference type="Gene3D" id="3.60.15.30">
    <property type="entry name" value="Metallo-beta-lactamase domain"/>
    <property type="match status" value="1"/>
</dbReference>
<evidence type="ECO:0000313" key="7">
    <source>
        <dbReference type="EMBL" id="ESO89741.1"/>
    </source>
</evidence>
<proteinExistence type="inferred from homology"/>
<dbReference type="PANTHER" id="PTHR43223:SF2">
    <property type="entry name" value="METALLO-BETA-LACTAMASE DOMAIN-CONTAINING PROTEIN"/>
    <property type="match status" value="1"/>
</dbReference>
<dbReference type="Pfam" id="PF14863">
    <property type="entry name" value="Alkyl_sulf_dimr"/>
    <property type="match status" value="1"/>
</dbReference>
<dbReference type="InterPro" id="IPR044097">
    <property type="entry name" value="Bds1/SdsA1_MBL-fold"/>
</dbReference>
<keyword evidence="3" id="KW-0862">Zinc</keyword>
<dbReference type="OrthoDB" id="449487at2759"/>
<keyword evidence="5" id="KW-0472">Membrane</keyword>
<dbReference type="InterPro" id="IPR038536">
    <property type="entry name" value="Alkyl/aryl-sulf_dimr_sf"/>
</dbReference>
<reference evidence="7 8" key="1">
    <citation type="journal article" date="2013" name="Nature">
        <title>Insights into bilaterian evolution from three spiralian genomes.</title>
        <authorList>
            <person name="Simakov O."/>
            <person name="Marletaz F."/>
            <person name="Cho S.J."/>
            <person name="Edsinger-Gonzales E."/>
            <person name="Havlak P."/>
            <person name="Hellsten U."/>
            <person name="Kuo D.H."/>
            <person name="Larsson T."/>
            <person name="Lv J."/>
            <person name="Arendt D."/>
            <person name="Savage R."/>
            <person name="Osoegawa K."/>
            <person name="de Jong P."/>
            <person name="Grimwood J."/>
            <person name="Chapman J.A."/>
            <person name="Shapiro H."/>
            <person name="Aerts A."/>
            <person name="Otillar R.P."/>
            <person name="Terry A.Y."/>
            <person name="Boore J.L."/>
            <person name="Grigoriev I.V."/>
            <person name="Lindberg D.R."/>
            <person name="Seaver E.C."/>
            <person name="Weisblat D.A."/>
            <person name="Putnam N.H."/>
            <person name="Rokhsar D.S."/>
        </authorList>
    </citation>
    <scope>NUCLEOTIDE SEQUENCE [LARGE SCALE GENOMIC DNA]</scope>
</reference>
<dbReference type="InterPro" id="IPR001279">
    <property type="entry name" value="Metallo-B-lactamas"/>
</dbReference>
<feature type="transmembrane region" description="Helical" evidence="5">
    <location>
        <begin position="27"/>
        <end position="45"/>
    </location>
</feature>
<dbReference type="SMART" id="SM00849">
    <property type="entry name" value="Lactamase_B"/>
    <property type="match status" value="1"/>
</dbReference>
<dbReference type="AlphaFoldDB" id="V4A8V9"/>
<dbReference type="SUPFAM" id="SSF56281">
    <property type="entry name" value="Metallo-hydrolase/oxidoreductase"/>
    <property type="match status" value="1"/>
</dbReference>
<dbReference type="CDD" id="cd07710">
    <property type="entry name" value="arylsulfatase_Sdsa1-like_MBL-fold"/>
    <property type="match status" value="1"/>
</dbReference>
<evidence type="ECO:0000259" key="6">
    <source>
        <dbReference type="SMART" id="SM00849"/>
    </source>
</evidence>
<dbReference type="InterPro" id="IPR036866">
    <property type="entry name" value="RibonucZ/Hydroxyglut_hydro"/>
</dbReference>
<evidence type="ECO:0000256" key="4">
    <source>
        <dbReference type="ARBA" id="ARBA00033751"/>
    </source>
</evidence>
<organism evidence="7 8">
    <name type="scientific">Lottia gigantea</name>
    <name type="common">Giant owl limpet</name>
    <dbReference type="NCBI Taxonomy" id="225164"/>
    <lineage>
        <taxon>Eukaryota</taxon>
        <taxon>Metazoa</taxon>
        <taxon>Spiralia</taxon>
        <taxon>Lophotrochozoa</taxon>
        <taxon>Mollusca</taxon>
        <taxon>Gastropoda</taxon>
        <taxon>Patellogastropoda</taxon>
        <taxon>Lottioidea</taxon>
        <taxon>Lottiidae</taxon>
        <taxon>Lottia</taxon>
    </lineage>
</organism>
<keyword evidence="5" id="KW-0812">Transmembrane</keyword>
<feature type="domain" description="Metallo-beta-lactamase" evidence="6">
    <location>
        <begin position="97"/>
        <end position="310"/>
    </location>
</feature>
<dbReference type="CTD" id="20249457"/>
<dbReference type="GO" id="GO:0046872">
    <property type="term" value="F:metal ion binding"/>
    <property type="evidence" value="ECO:0007669"/>
    <property type="project" value="UniProtKB-KW"/>
</dbReference>
<dbReference type="GO" id="GO:0018909">
    <property type="term" value="P:dodecyl sulfate metabolic process"/>
    <property type="evidence" value="ECO:0007669"/>
    <property type="project" value="InterPro"/>
</dbReference>
<dbReference type="InterPro" id="IPR036527">
    <property type="entry name" value="SCP2_sterol-bd_dom_sf"/>
</dbReference>
<dbReference type="Proteomes" id="UP000030746">
    <property type="component" value="Unassembled WGS sequence"/>
</dbReference>
<dbReference type="GO" id="GO:0046983">
    <property type="term" value="F:protein dimerization activity"/>
    <property type="evidence" value="ECO:0007669"/>
    <property type="project" value="InterPro"/>
</dbReference>